<evidence type="ECO:0000313" key="2">
    <source>
        <dbReference type="EMBL" id="MEQ3552877.1"/>
    </source>
</evidence>
<dbReference type="Proteomes" id="UP001494902">
    <property type="component" value="Unassembled WGS sequence"/>
</dbReference>
<dbReference type="PROSITE" id="PS51318">
    <property type="entry name" value="TAT"/>
    <property type="match status" value="1"/>
</dbReference>
<proteinExistence type="predicted"/>
<dbReference type="RefSeq" id="WP_349299942.1">
    <property type="nucleotide sequence ID" value="NZ_JBEDNQ010000008.1"/>
</dbReference>
<sequence>MGINRRAFLARTSQTGLGVALTGSLQGLLSAPTAAAQPSAGFTGYGPLVDDPDGRLALPEGFSYRIVNEAGKTSLYSGDPCPGVHDGAAAFSAPDGNVLIVLNHEVRGGPDDGGAVPHRRGYTWRDDAGGGCTVVKTTPDGELIWQTAVLAGTSTNCAGGITPWGTWLTCEENERDGHGYVFEVDPVDLRANRNPQPIRAPGRYRHEALSVDPDDLTIYLTEDASDPSGTVYRWTPPAGFRGTSGALNALDDEAGELAAMACTDGSGNLVDDLDQASEIVTVYSVRWVPVDDRDAQQRSLRTTEGITRAHKLEGAWWSDDGAYVVSSYSDSHRGQIWHYDPRAATLTLTTVFTEADGETVEAPDNIVAAPFGGLIVATDGDDDNHLAGVTAAGYAYPIARSQMGSEFTGPTFSPDGTVLSAGIQQPGILFAITGPWQRAGDQQSAGGPQGFITGEPDLPRDRDRARGFSEAAPHGEATARRRSASERSCPLPATTPSGEPVVVAWSPR</sequence>
<comment type="caution">
    <text evidence="2">The sequence shown here is derived from an EMBL/GenBank/DDBJ whole genome shotgun (WGS) entry which is preliminary data.</text>
</comment>
<evidence type="ECO:0000313" key="3">
    <source>
        <dbReference type="Proteomes" id="UP001494902"/>
    </source>
</evidence>
<gene>
    <name evidence="2" type="ORF">WIS52_20615</name>
</gene>
<dbReference type="EMBL" id="JBEDNQ010000008">
    <property type="protein sequence ID" value="MEQ3552877.1"/>
    <property type="molecule type" value="Genomic_DNA"/>
</dbReference>
<feature type="compositionally biased region" description="Basic and acidic residues" evidence="1">
    <location>
        <begin position="457"/>
        <end position="467"/>
    </location>
</feature>
<accession>A0ABV1KGZ4</accession>
<dbReference type="InterPro" id="IPR006311">
    <property type="entry name" value="TAT_signal"/>
</dbReference>
<organism evidence="2 3">
    <name type="scientific">Pseudonocardia nematodicida</name>
    <dbReference type="NCBI Taxonomy" id="1206997"/>
    <lineage>
        <taxon>Bacteria</taxon>
        <taxon>Bacillati</taxon>
        <taxon>Actinomycetota</taxon>
        <taxon>Actinomycetes</taxon>
        <taxon>Pseudonocardiales</taxon>
        <taxon>Pseudonocardiaceae</taxon>
        <taxon>Pseudonocardia</taxon>
    </lineage>
</organism>
<keyword evidence="3" id="KW-1185">Reference proteome</keyword>
<reference evidence="2 3" key="1">
    <citation type="submission" date="2024-03" db="EMBL/GenBank/DDBJ databases">
        <title>Draft genome sequence of Pseudonocardia nematodicida JCM 31783.</title>
        <authorList>
            <person name="Butdee W."/>
            <person name="Duangmal K."/>
        </authorList>
    </citation>
    <scope>NUCLEOTIDE SEQUENCE [LARGE SCALE GENOMIC DNA]</scope>
    <source>
        <strain evidence="2 3">JCM 31783</strain>
    </source>
</reference>
<feature type="region of interest" description="Disordered" evidence="1">
    <location>
        <begin position="438"/>
        <end position="508"/>
    </location>
</feature>
<dbReference type="SUPFAM" id="SSF69304">
    <property type="entry name" value="Tricorn protease N-terminal domain"/>
    <property type="match status" value="1"/>
</dbReference>
<dbReference type="PANTHER" id="PTHR35399:SF4">
    <property type="entry name" value="MEMBRANE PROTEIN"/>
    <property type="match status" value="1"/>
</dbReference>
<evidence type="ECO:0000256" key="1">
    <source>
        <dbReference type="SAM" id="MobiDB-lite"/>
    </source>
</evidence>
<protein>
    <submittedName>
        <fullName evidence="2">Alkaline phosphatase PhoX</fullName>
    </submittedName>
</protein>
<dbReference type="PANTHER" id="PTHR35399">
    <property type="entry name" value="SLR8030 PROTEIN"/>
    <property type="match status" value="1"/>
</dbReference>
<name>A0ABV1KGZ4_9PSEU</name>
<dbReference type="Pfam" id="PF05787">
    <property type="entry name" value="PhoX"/>
    <property type="match status" value="2"/>
</dbReference>
<dbReference type="InterPro" id="IPR008557">
    <property type="entry name" value="PhoX"/>
</dbReference>